<dbReference type="PANTHER" id="PTHR13710">
    <property type="entry name" value="DNA HELICASE RECQ FAMILY MEMBER"/>
    <property type="match status" value="1"/>
</dbReference>
<proteinExistence type="inferred from homology"/>
<dbReference type="GO" id="GO:0005634">
    <property type="term" value="C:nucleus"/>
    <property type="evidence" value="ECO:0007669"/>
    <property type="project" value="TreeGrafter"/>
</dbReference>
<dbReference type="InterPro" id="IPR001650">
    <property type="entry name" value="Helicase_C-like"/>
</dbReference>
<dbReference type="GO" id="GO:0009378">
    <property type="term" value="F:four-way junction helicase activity"/>
    <property type="evidence" value="ECO:0007669"/>
    <property type="project" value="TreeGrafter"/>
</dbReference>
<dbReference type="SUPFAM" id="SSF52540">
    <property type="entry name" value="P-loop containing nucleoside triphosphate hydrolases"/>
    <property type="match status" value="1"/>
</dbReference>
<dbReference type="PANTHER" id="PTHR13710:SF153">
    <property type="entry name" value="RECQ-LIKE DNA HELICASE BLM"/>
    <property type="match status" value="1"/>
</dbReference>
<sequence>MLFNNSRVSTAVTGSRWAKDLCAIVVDEAHVVYDWGIVRSNSNKAPFRPEFGKLAVLRAKFNSNVPLLAMSATLNGPSLPAICTALQFGRLPFFALDVGKERDGCAYDIQAFQHPISSFLDLVEVIQPRQGTGQLPKTIIYVNSRDKAVSILEVLQQHLPPELRNSIATFTAADTTSQKRWTMNGLLAGTIRVVIATEALGMGIDLPDVDMVIQWELPKDFRALVQHFGRGARGPQSRAAALLLCPTWVIQCRDAFKAGQGREASQAPAPAPTSSLSTRLQQQWSNLDEHLKAWLLTPGCLRSAVGRLTRLDFAPVMQTVEPFRTAHPAISSLAIGTGPVSDTQSCFYWRNTLAQETHAEADRANPTCCSQCTEGNSVQRAPVEPSGIRAAARLTVPPAHVDTVELCRDLGREVWKWRQQIFKSRSGVEDWQTARSVMPDETLGGLIDRAPRLLARAVHNDVIDEHYTRSLLGDSSGMSANHISELQPILEVWAHASLTLPIATRLTRNGWVSKGQSSDVHNDDDALTAAILI</sequence>
<dbReference type="PROSITE" id="PS51194">
    <property type="entry name" value="HELICASE_CTER"/>
    <property type="match status" value="1"/>
</dbReference>
<dbReference type="SMART" id="SM00490">
    <property type="entry name" value="HELICc"/>
    <property type="match status" value="1"/>
</dbReference>
<evidence type="ECO:0000256" key="4">
    <source>
        <dbReference type="ARBA" id="ARBA00023242"/>
    </source>
</evidence>
<dbReference type="EC" id="5.6.2.4" evidence="6"/>
<gene>
    <name evidence="8" type="ORF">A4X06_0g9290</name>
</gene>
<dbReference type="Proteomes" id="UP000077684">
    <property type="component" value="Unassembled WGS sequence"/>
</dbReference>
<feature type="domain" description="Helicase C-terminal" evidence="7">
    <location>
        <begin position="118"/>
        <end position="295"/>
    </location>
</feature>
<evidence type="ECO:0000313" key="9">
    <source>
        <dbReference type="Proteomes" id="UP000077684"/>
    </source>
</evidence>
<comment type="similarity">
    <text evidence="1">Belongs to the helicase family. RecQ subfamily.</text>
</comment>
<reference evidence="8" key="2">
    <citation type="journal article" date="2019" name="IMA Fungus">
        <title>Genome sequencing and comparison of five Tilletia species to identify candidate genes for the detection of regulated species infecting wheat.</title>
        <authorList>
            <person name="Nguyen H.D.T."/>
            <person name="Sultana T."/>
            <person name="Kesanakurti P."/>
            <person name="Hambleton S."/>
        </authorList>
    </citation>
    <scope>NUCLEOTIDE SEQUENCE</scope>
    <source>
        <strain evidence="8">DAOMC 236426</strain>
    </source>
</reference>
<evidence type="ECO:0000256" key="5">
    <source>
        <dbReference type="ARBA" id="ARBA00034617"/>
    </source>
</evidence>
<dbReference type="GO" id="GO:0000724">
    <property type="term" value="P:double-strand break repair via homologous recombination"/>
    <property type="evidence" value="ECO:0007669"/>
    <property type="project" value="TreeGrafter"/>
</dbReference>
<dbReference type="EMBL" id="LWDE02002597">
    <property type="protein sequence ID" value="KAE8237241.1"/>
    <property type="molecule type" value="Genomic_DNA"/>
</dbReference>
<dbReference type="GO" id="GO:0003677">
    <property type="term" value="F:DNA binding"/>
    <property type="evidence" value="ECO:0007669"/>
    <property type="project" value="UniProtKB-KW"/>
</dbReference>
<dbReference type="GO" id="GO:0005694">
    <property type="term" value="C:chromosome"/>
    <property type="evidence" value="ECO:0007669"/>
    <property type="project" value="TreeGrafter"/>
</dbReference>
<accession>A0A8X7SS86</accession>
<keyword evidence="4" id="KW-0539">Nucleus</keyword>
<evidence type="ECO:0000256" key="1">
    <source>
        <dbReference type="ARBA" id="ARBA00005446"/>
    </source>
</evidence>
<dbReference type="GO" id="GO:0043138">
    <property type="term" value="F:3'-5' DNA helicase activity"/>
    <property type="evidence" value="ECO:0007669"/>
    <property type="project" value="UniProtKB-EC"/>
</dbReference>
<keyword evidence="9" id="KW-1185">Reference proteome</keyword>
<keyword evidence="3" id="KW-0413">Isomerase</keyword>
<comment type="caution">
    <text evidence="8">The sequence shown here is derived from an EMBL/GenBank/DDBJ whole genome shotgun (WGS) entry which is preliminary data.</text>
</comment>
<evidence type="ECO:0000313" key="8">
    <source>
        <dbReference type="EMBL" id="KAE8237241.1"/>
    </source>
</evidence>
<comment type="catalytic activity">
    <reaction evidence="5">
        <text>Couples ATP hydrolysis with the unwinding of duplex DNA by translocating in the 3'-5' direction.</text>
        <dbReference type="EC" id="5.6.2.4"/>
    </reaction>
</comment>
<dbReference type="AlphaFoldDB" id="A0A8X7SS86"/>
<evidence type="ECO:0000259" key="7">
    <source>
        <dbReference type="PROSITE" id="PS51194"/>
    </source>
</evidence>
<keyword evidence="2" id="KW-0238">DNA-binding</keyword>
<dbReference type="Gene3D" id="3.40.50.300">
    <property type="entry name" value="P-loop containing nucleotide triphosphate hydrolases"/>
    <property type="match status" value="2"/>
</dbReference>
<protein>
    <recommendedName>
        <fullName evidence="6">DNA 3'-5' helicase</fullName>
        <ecNumber evidence="6">5.6.2.4</ecNumber>
    </recommendedName>
</protein>
<dbReference type="InterPro" id="IPR027417">
    <property type="entry name" value="P-loop_NTPase"/>
</dbReference>
<evidence type="ECO:0000256" key="2">
    <source>
        <dbReference type="ARBA" id="ARBA00023125"/>
    </source>
</evidence>
<dbReference type="GO" id="GO:0005737">
    <property type="term" value="C:cytoplasm"/>
    <property type="evidence" value="ECO:0007669"/>
    <property type="project" value="TreeGrafter"/>
</dbReference>
<name>A0A8X7SS86_9BASI</name>
<evidence type="ECO:0000256" key="3">
    <source>
        <dbReference type="ARBA" id="ARBA00023235"/>
    </source>
</evidence>
<evidence type="ECO:0000256" key="6">
    <source>
        <dbReference type="ARBA" id="ARBA00034808"/>
    </source>
</evidence>
<organism evidence="8 9">
    <name type="scientific">Tilletia controversa</name>
    <name type="common">dwarf bunt fungus</name>
    <dbReference type="NCBI Taxonomy" id="13291"/>
    <lineage>
        <taxon>Eukaryota</taxon>
        <taxon>Fungi</taxon>
        <taxon>Dikarya</taxon>
        <taxon>Basidiomycota</taxon>
        <taxon>Ustilaginomycotina</taxon>
        <taxon>Exobasidiomycetes</taxon>
        <taxon>Tilletiales</taxon>
        <taxon>Tilletiaceae</taxon>
        <taxon>Tilletia</taxon>
    </lineage>
</organism>
<reference evidence="8" key="1">
    <citation type="submission" date="2016-04" db="EMBL/GenBank/DDBJ databases">
        <authorList>
            <person name="Nguyen H.D."/>
            <person name="Samba Siva P."/>
            <person name="Cullis J."/>
            <person name="Levesque C.A."/>
            <person name="Hambleton S."/>
        </authorList>
    </citation>
    <scope>NUCLEOTIDE SEQUENCE</scope>
    <source>
        <strain evidence="8">DAOMC 236426</strain>
    </source>
</reference>
<dbReference type="Pfam" id="PF00271">
    <property type="entry name" value="Helicase_C"/>
    <property type="match status" value="1"/>
</dbReference>